<protein>
    <submittedName>
        <fullName evidence="1">Uncharacterized protein</fullName>
    </submittedName>
</protein>
<reference evidence="1 2" key="1">
    <citation type="submission" date="2016-05" db="EMBL/GenBank/DDBJ databases">
        <title>Comparative analysis of secretome profiles of manganese(II)-oxidizing ascomycete fungi.</title>
        <authorList>
            <consortium name="DOE Joint Genome Institute"/>
            <person name="Zeiner C.A."/>
            <person name="Purvine S.O."/>
            <person name="Zink E.M."/>
            <person name="Wu S."/>
            <person name="Pasa-Tolic L."/>
            <person name="Chaput D.L."/>
            <person name="Haridas S."/>
            <person name="Grigoriev I.V."/>
            <person name="Santelli C.M."/>
            <person name="Hansel C.M."/>
        </authorList>
    </citation>
    <scope>NUCLEOTIDE SEQUENCE [LARGE SCALE GENOMIC DNA]</scope>
    <source>
        <strain evidence="1 2">AP3s5-JAC2a</strain>
    </source>
</reference>
<keyword evidence="2" id="KW-1185">Reference proteome</keyword>
<accession>A0A177C967</accession>
<name>A0A177C967_9PLEO</name>
<dbReference type="InParanoid" id="A0A177C967"/>
<dbReference type="RefSeq" id="XP_018034558.1">
    <property type="nucleotide sequence ID" value="XM_018182095.1"/>
</dbReference>
<dbReference type="AlphaFoldDB" id="A0A177C967"/>
<dbReference type="GeneID" id="28765581"/>
<proteinExistence type="predicted"/>
<evidence type="ECO:0000313" key="2">
    <source>
        <dbReference type="Proteomes" id="UP000077069"/>
    </source>
</evidence>
<dbReference type="Proteomes" id="UP000077069">
    <property type="component" value="Unassembled WGS sequence"/>
</dbReference>
<evidence type="ECO:0000313" key="1">
    <source>
        <dbReference type="EMBL" id="OAG04193.1"/>
    </source>
</evidence>
<gene>
    <name evidence="1" type="ORF">CC84DRAFT_1207357</name>
</gene>
<organism evidence="1 2">
    <name type="scientific">Paraphaeosphaeria sporulosa</name>
    <dbReference type="NCBI Taxonomy" id="1460663"/>
    <lineage>
        <taxon>Eukaryota</taxon>
        <taxon>Fungi</taxon>
        <taxon>Dikarya</taxon>
        <taxon>Ascomycota</taxon>
        <taxon>Pezizomycotina</taxon>
        <taxon>Dothideomycetes</taxon>
        <taxon>Pleosporomycetidae</taxon>
        <taxon>Pleosporales</taxon>
        <taxon>Massarineae</taxon>
        <taxon>Didymosphaeriaceae</taxon>
        <taxon>Paraphaeosphaeria</taxon>
    </lineage>
</organism>
<sequence>MPTNYNTGYWNPEWDPIGKPEPRDTTFTLTVYTPPRPPPKYLPAFLTREPLDTKPFHVIRAKSPTPDYTHFERRDLSDMPTKIVKTKAYRVPAALRCKHLRESTVCNEGCYVLEKGGKEVRRFRCLREECEGHVYCGNVKEDDEGVKCFGKKGERLVCIEGLP</sequence>
<dbReference type="OrthoDB" id="3787841at2759"/>
<dbReference type="EMBL" id="KV441554">
    <property type="protein sequence ID" value="OAG04193.1"/>
    <property type="molecule type" value="Genomic_DNA"/>
</dbReference>